<accession>A0A089QFW3</accession>
<evidence type="ECO:0000313" key="2">
    <source>
        <dbReference type="EMBL" id="AIR10723.1"/>
    </source>
</evidence>
<organism evidence="2 3">
    <name type="scientific">Ligilactobacillus salivarius</name>
    <dbReference type="NCBI Taxonomy" id="1624"/>
    <lineage>
        <taxon>Bacteria</taxon>
        <taxon>Bacillati</taxon>
        <taxon>Bacillota</taxon>
        <taxon>Bacilli</taxon>
        <taxon>Lactobacillales</taxon>
        <taxon>Lactobacillaceae</taxon>
        <taxon>Ligilactobacillus</taxon>
    </lineage>
</organism>
<dbReference type="SMART" id="SM00079">
    <property type="entry name" value="PBPe"/>
    <property type="match status" value="1"/>
</dbReference>
<dbReference type="Gene3D" id="3.40.190.10">
    <property type="entry name" value="Periplasmic binding protein-like II"/>
    <property type="match status" value="2"/>
</dbReference>
<gene>
    <name evidence="2" type="ORF">LSJ_1049c</name>
</gene>
<dbReference type="InterPro" id="IPR001638">
    <property type="entry name" value="Solute-binding_3/MltF_N"/>
</dbReference>
<dbReference type="GO" id="GO:0016020">
    <property type="term" value="C:membrane"/>
    <property type="evidence" value="ECO:0007669"/>
    <property type="project" value="InterPro"/>
</dbReference>
<dbReference type="SMART" id="SM00062">
    <property type="entry name" value="PBPb"/>
    <property type="match status" value="1"/>
</dbReference>
<dbReference type="Proteomes" id="UP000029488">
    <property type="component" value="Chromosome"/>
</dbReference>
<protein>
    <submittedName>
        <fullName evidence="2">Polar amino acid ABC transporter, substrate binding protein</fullName>
    </submittedName>
</protein>
<dbReference type="PANTHER" id="PTHR35936:SF34">
    <property type="entry name" value="ABC TRANSPORTER EXTRACELLULAR-BINDING PROTEIN YCKB-RELATED"/>
    <property type="match status" value="1"/>
</dbReference>
<sequence>MRVVISLKKIVKIITCLLAFLIVGATLAGCTNVRKRANGQDNWKKIEKKKKVVIGLDDSFVPMGFREKDGSLVGFDVDLAREVFKRYGIDVDFQTIDWSMKETELRNGTIDLIWNGYTVNPERKKTVAFSVPYLRNQQVLVSKKKENVYDAKSMKGKALGLQSGSSGYESYMSQPKLLKNYVKEAVQYDTFNNAFLDLNANRIQGLLIDSVYADYYVAHEPDPNSYRISDVGFESENFAVGMRKGDKTLQKKINMALAQMAKDGTLQKISNKWFGTTKMVPLKEIENQKID</sequence>
<dbReference type="InterPro" id="IPR001320">
    <property type="entry name" value="Iontro_rcpt_C"/>
</dbReference>
<evidence type="ECO:0000313" key="3">
    <source>
        <dbReference type="Proteomes" id="UP000029488"/>
    </source>
</evidence>
<dbReference type="CDD" id="cd00996">
    <property type="entry name" value="PBP2_AatB_like"/>
    <property type="match status" value="1"/>
</dbReference>
<proteinExistence type="predicted"/>
<dbReference type="SUPFAM" id="SSF53850">
    <property type="entry name" value="Periplasmic binding protein-like II"/>
    <property type="match status" value="1"/>
</dbReference>
<name>A0A089QFW3_9LACO</name>
<dbReference type="RefSeq" id="WP_161799659.1">
    <property type="nucleotide sequence ID" value="NZ_CP007646.1"/>
</dbReference>
<dbReference type="PROSITE" id="PS51257">
    <property type="entry name" value="PROKAR_LIPOPROTEIN"/>
    <property type="match status" value="1"/>
</dbReference>
<dbReference type="GO" id="GO:0015276">
    <property type="term" value="F:ligand-gated monoatomic ion channel activity"/>
    <property type="evidence" value="ECO:0007669"/>
    <property type="project" value="InterPro"/>
</dbReference>
<dbReference type="EMBL" id="CP007646">
    <property type="protein sequence ID" value="AIR10723.1"/>
    <property type="molecule type" value="Genomic_DNA"/>
</dbReference>
<dbReference type="PANTHER" id="PTHR35936">
    <property type="entry name" value="MEMBRANE-BOUND LYTIC MUREIN TRANSGLYCOSYLASE F"/>
    <property type="match status" value="1"/>
</dbReference>
<keyword evidence="1" id="KW-0732">Signal</keyword>
<dbReference type="AlphaFoldDB" id="A0A089QFW3"/>
<reference evidence="2 3" key="1">
    <citation type="journal article" date="2014" name="BMC Genomics">
        <title>Unusual genome complexity in Lactobacillus salivarius JCM1046.</title>
        <authorList>
            <person name="Raftis E.J."/>
            <person name="Forde B.M."/>
            <person name="Claesson M.J."/>
            <person name="O'Toole P.W."/>
        </authorList>
    </citation>
    <scope>NUCLEOTIDE SEQUENCE [LARGE SCALE GENOMIC DNA]</scope>
    <source>
        <strain evidence="2 3">JCM1046</strain>
    </source>
</reference>
<evidence type="ECO:0000256" key="1">
    <source>
        <dbReference type="ARBA" id="ARBA00022729"/>
    </source>
</evidence>
<dbReference type="Pfam" id="PF00497">
    <property type="entry name" value="SBP_bac_3"/>
    <property type="match status" value="1"/>
</dbReference>
<dbReference type="KEGG" id="lsj:LSJ_1049c"/>